<organism evidence="10 11">
    <name type="scientific">Paramagnetospirillum magnetotacticum MS-1</name>
    <dbReference type="NCBI Taxonomy" id="272627"/>
    <lineage>
        <taxon>Bacteria</taxon>
        <taxon>Pseudomonadati</taxon>
        <taxon>Pseudomonadota</taxon>
        <taxon>Alphaproteobacteria</taxon>
        <taxon>Rhodospirillales</taxon>
        <taxon>Magnetospirillaceae</taxon>
        <taxon>Paramagnetospirillum</taxon>
    </lineage>
</organism>
<dbReference type="InterPro" id="IPR011990">
    <property type="entry name" value="TPR-like_helical_dom_sf"/>
</dbReference>
<dbReference type="EMBL" id="JXSL01000027">
    <property type="protein sequence ID" value="KIL99047.1"/>
    <property type="molecule type" value="Genomic_DNA"/>
</dbReference>
<dbReference type="PANTHER" id="PTHR44835:SF1">
    <property type="entry name" value="PROTEIN O-GLCNAC TRANSFERASE"/>
    <property type="match status" value="1"/>
</dbReference>
<name>A0A0C2UC20_PARME</name>
<gene>
    <name evidence="10" type="ORF">CCC_02497</name>
</gene>
<dbReference type="Pfam" id="PF00515">
    <property type="entry name" value="TPR_1"/>
    <property type="match status" value="1"/>
</dbReference>
<dbReference type="UniPathway" id="UPA00378"/>
<dbReference type="Proteomes" id="UP000031971">
    <property type="component" value="Unassembled WGS sequence"/>
</dbReference>
<sequence>MSSDPALLLQRAEALHNQGRVEEADRLYQDLITQAPQSPEAAKALTNRGVIAQGGGRTDEALDLHGRALALVPGLAEGWCNRGDLFSDLGRWNEAQADFARAAKLSPQLLPAWFNLGNARLQLGEAAAAEVCYRRALELAPHLPVIHAQLARCLDALGRAQEAADAMEAASRLAPGDWRMLTDLGALQQQAGRITAAKESLRSAISLNPAHASAHYNLGNVFYGEGRATEACACWQAAWTMDTGLRDAASNYLNGLHYLPKMSGEETGKIHRQMMERMGAPTPSGYANTPDPGRVIRVGYVSADLRRHPLGLLMRPVLKGHDPARIFAACYSTRSGDDDITPELRRHAALWRDVAGLDAEALARLIQDDGMDILVDLDGQTAGNRLDLFARKPAPVQISWLGYPFTTGLAAMDYALMDRATVPPEAEGWFSETVLLLPGSRLCYQGAQTPEPQPPPMLRRGHVTFGSFNNIAKLNGQVVASWARILHRVPGSRLVLKWPHLAWKEVASPLREAFAAQGIDPDRLELRGNSPPSQLLAEYGDVDIALDPFPYCGAFTSCEALWMGVPVVTLAGPRPFSRQSLALLSAMGLEGDLARFDLAEYEDLAVSLAANLPRLEELRRELRPAMRRTIGDSAAHLAALEQVFRQVWTAWCVKIKGEA</sequence>
<evidence type="ECO:0000256" key="2">
    <source>
        <dbReference type="ARBA" id="ARBA00005386"/>
    </source>
</evidence>
<evidence type="ECO:0000256" key="8">
    <source>
        <dbReference type="PROSITE-ProRule" id="PRU00339"/>
    </source>
</evidence>
<dbReference type="AlphaFoldDB" id="A0A0C2UC20"/>
<keyword evidence="11" id="KW-1185">Reference proteome</keyword>
<dbReference type="Pfam" id="PF13844">
    <property type="entry name" value="Glyco_transf_41"/>
    <property type="match status" value="2"/>
</dbReference>
<protein>
    <recommendedName>
        <fullName evidence="3">protein O-GlcNAc transferase</fullName>
        <ecNumber evidence="3">2.4.1.255</ecNumber>
    </recommendedName>
</protein>
<dbReference type="SMART" id="SM00028">
    <property type="entry name" value="TPR"/>
    <property type="match status" value="7"/>
</dbReference>
<feature type="domain" description="O-GlcNAc transferase C-terminal" evidence="9">
    <location>
        <begin position="292"/>
        <end position="438"/>
    </location>
</feature>
<dbReference type="OrthoDB" id="146908at2"/>
<dbReference type="PROSITE" id="PS50005">
    <property type="entry name" value="TPR"/>
    <property type="match status" value="3"/>
</dbReference>
<dbReference type="InterPro" id="IPR019734">
    <property type="entry name" value="TPR_rpt"/>
</dbReference>
<evidence type="ECO:0000256" key="1">
    <source>
        <dbReference type="ARBA" id="ARBA00004922"/>
    </source>
</evidence>
<evidence type="ECO:0000313" key="10">
    <source>
        <dbReference type="EMBL" id="KIL99047.1"/>
    </source>
</evidence>
<proteinExistence type="inferred from homology"/>
<evidence type="ECO:0000256" key="4">
    <source>
        <dbReference type="ARBA" id="ARBA00022676"/>
    </source>
</evidence>
<dbReference type="Gene3D" id="3.40.50.11380">
    <property type="match status" value="1"/>
</dbReference>
<evidence type="ECO:0000256" key="6">
    <source>
        <dbReference type="ARBA" id="ARBA00022737"/>
    </source>
</evidence>
<feature type="repeat" description="TPR" evidence="8">
    <location>
        <begin position="76"/>
        <end position="109"/>
    </location>
</feature>
<feature type="repeat" description="TPR" evidence="8">
    <location>
        <begin position="110"/>
        <end position="143"/>
    </location>
</feature>
<evidence type="ECO:0000313" key="11">
    <source>
        <dbReference type="Proteomes" id="UP000031971"/>
    </source>
</evidence>
<keyword evidence="5" id="KW-0808">Transferase</keyword>
<dbReference type="Pfam" id="PF13414">
    <property type="entry name" value="TPR_11"/>
    <property type="match status" value="1"/>
</dbReference>
<comment type="pathway">
    <text evidence="1">Protein modification; protein glycosylation.</text>
</comment>
<feature type="repeat" description="TPR" evidence="8">
    <location>
        <begin position="178"/>
        <end position="211"/>
    </location>
</feature>
<dbReference type="STRING" id="272627.CCC_02497"/>
<evidence type="ECO:0000256" key="3">
    <source>
        <dbReference type="ARBA" id="ARBA00011970"/>
    </source>
</evidence>
<evidence type="ECO:0000256" key="7">
    <source>
        <dbReference type="ARBA" id="ARBA00022803"/>
    </source>
</evidence>
<dbReference type="InterPro" id="IPR029489">
    <property type="entry name" value="OGT/SEC/SPY_C"/>
</dbReference>
<keyword evidence="7 8" id="KW-0802">TPR repeat</keyword>
<reference evidence="10 11" key="1">
    <citation type="submission" date="2015-01" db="EMBL/GenBank/DDBJ databases">
        <title>Genome Sequence of Magnetospirillum magnetotacticum Strain MS-1.</title>
        <authorList>
            <person name="Marinov G.K."/>
            <person name="Smalley M.D."/>
            <person name="DeSalvo G."/>
        </authorList>
    </citation>
    <scope>NUCLEOTIDE SEQUENCE [LARGE SCALE GENOMIC DNA]</scope>
    <source>
        <strain evidence="10 11">MS-1</strain>
    </source>
</reference>
<keyword evidence="6" id="KW-0677">Repeat</keyword>
<evidence type="ECO:0000256" key="5">
    <source>
        <dbReference type="ARBA" id="ARBA00022679"/>
    </source>
</evidence>
<dbReference type="Pfam" id="PF07719">
    <property type="entry name" value="TPR_2"/>
    <property type="match status" value="1"/>
</dbReference>
<keyword evidence="4" id="KW-0328">Glycosyltransferase</keyword>
<dbReference type="GO" id="GO:0097363">
    <property type="term" value="F:protein O-acetylglucosaminyltransferase activity"/>
    <property type="evidence" value="ECO:0007669"/>
    <property type="project" value="UniProtKB-EC"/>
</dbReference>
<dbReference type="RefSeq" id="WP_009868197.1">
    <property type="nucleotide sequence ID" value="NZ_JXSL01000027.1"/>
</dbReference>
<dbReference type="PANTHER" id="PTHR44835">
    <property type="entry name" value="UDP-N-ACETYLGLUCOSAMINE--PEPTIDE N-ACETYLGLUCOSAMINYLTRANSFERASE SPINDLY-RELATED"/>
    <property type="match status" value="1"/>
</dbReference>
<comment type="caution">
    <text evidence="10">The sequence shown here is derived from an EMBL/GenBank/DDBJ whole genome shotgun (WGS) entry which is preliminary data.</text>
</comment>
<dbReference type="Pfam" id="PF13424">
    <property type="entry name" value="TPR_12"/>
    <property type="match status" value="1"/>
</dbReference>
<dbReference type="SUPFAM" id="SSF48452">
    <property type="entry name" value="TPR-like"/>
    <property type="match status" value="1"/>
</dbReference>
<comment type="similarity">
    <text evidence="2">Belongs to the glycosyltransferase 41 family. O-GlcNAc transferase subfamily.</text>
</comment>
<accession>A0A0C2UC20</accession>
<dbReference type="Gene3D" id="1.25.40.10">
    <property type="entry name" value="Tetratricopeptide repeat domain"/>
    <property type="match status" value="1"/>
</dbReference>
<feature type="domain" description="O-GlcNAc transferase C-terminal" evidence="9">
    <location>
        <begin position="462"/>
        <end position="622"/>
    </location>
</feature>
<dbReference type="EC" id="2.4.1.255" evidence="3"/>
<dbReference type="Gene3D" id="3.40.50.2000">
    <property type="entry name" value="Glycogen Phosphorylase B"/>
    <property type="match status" value="1"/>
</dbReference>
<evidence type="ECO:0000259" key="9">
    <source>
        <dbReference type="Pfam" id="PF13844"/>
    </source>
</evidence>
<dbReference type="InterPro" id="IPR013105">
    <property type="entry name" value="TPR_2"/>
</dbReference>
<dbReference type="InterPro" id="IPR051939">
    <property type="entry name" value="Glycosyltr_41/O-GlcNAc_trsf"/>
</dbReference>